<keyword evidence="1" id="KW-1133">Transmembrane helix</keyword>
<evidence type="ECO:0000313" key="2">
    <source>
        <dbReference type="EMBL" id="BBM42657.1"/>
    </source>
</evidence>
<reference evidence="2 3" key="1">
    <citation type="submission" date="2019-07" db="EMBL/GenBank/DDBJ databases">
        <title>Complete Genome Sequence of Leptotrichia wadei Strain JCM16777.</title>
        <authorList>
            <person name="Watanabe S."/>
            <person name="Cui L."/>
        </authorList>
    </citation>
    <scope>NUCLEOTIDE SEQUENCE [LARGE SCALE GENOMIC DNA]</scope>
    <source>
        <strain evidence="2 3">JCM16777</strain>
    </source>
</reference>
<name>A0A7U6LA99_9FUSO</name>
<feature type="transmembrane region" description="Helical" evidence="1">
    <location>
        <begin position="6"/>
        <end position="22"/>
    </location>
</feature>
<dbReference type="GeneID" id="84804242"/>
<accession>A0A7U6LA99</accession>
<dbReference type="KEGG" id="lwd:JCM16777_0906"/>
<gene>
    <name evidence="2" type="ORF">JCM16777_0906</name>
</gene>
<organism evidence="2 3">
    <name type="scientific">Leptotrichia wadei</name>
    <dbReference type="NCBI Taxonomy" id="157687"/>
    <lineage>
        <taxon>Bacteria</taxon>
        <taxon>Fusobacteriati</taxon>
        <taxon>Fusobacteriota</taxon>
        <taxon>Fusobacteriia</taxon>
        <taxon>Fusobacteriales</taxon>
        <taxon>Leptotrichiaceae</taxon>
        <taxon>Leptotrichia</taxon>
    </lineage>
</organism>
<keyword evidence="1" id="KW-0812">Transmembrane</keyword>
<dbReference type="Proteomes" id="UP000321943">
    <property type="component" value="Chromosome"/>
</dbReference>
<dbReference type="EMBL" id="AP019829">
    <property type="protein sequence ID" value="BBM42657.1"/>
    <property type="molecule type" value="Genomic_DNA"/>
</dbReference>
<dbReference type="RefSeq" id="WP_018499575.1">
    <property type="nucleotide sequence ID" value="NZ_AP019829.2"/>
</dbReference>
<sequence length="234" mass="27260">MKKIFFVLIIIIILIIIFVKLYKRKIKSDSEHTAEEFVNKLDELGYFKYAKKGDAPSLKKEMLEMIRKYGSEGTLTTLWDENANVAKDYRFYFCDGETVFEGDGIPDLINDLQPSFEKFGVKIKIDSFSEEWDDEKGLSTKIKINGTEYEIFKNFKKSGWGEAPMRIAYAVNKELEKKGINEKIYLISGGNDGKLVFLTEEQHKYIYAFFKDSKEKPLELNEWGKVMKTEPLNF</sequence>
<keyword evidence="1" id="KW-0472">Membrane</keyword>
<protein>
    <submittedName>
        <fullName evidence="2">Uncharacterized protein</fullName>
    </submittedName>
</protein>
<proteinExistence type="predicted"/>
<dbReference type="AlphaFoldDB" id="A0A7U6LA99"/>
<evidence type="ECO:0000313" key="3">
    <source>
        <dbReference type="Proteomes" id="UP000321943"/>
    </source>
</evidence>
<evidence type="ECO:0000256" key="1">
    <source>
        <dbReference type="SAM" id="Phobius"/>
    </source>
</evidence>